<dbReference type="EMBL" id="CP002498">
    <property type="protein sequence ID" value="AET38369.1"/>
    <property type="molecule type" value="Genomic_DNA"/>
</dbReference>
<evidence type="ECO:0000256" key="2">
    <source>
        <dbReference type="ARBA" id="ARBA00004906"/>
    </source>
</evidence>
<dbReference type="KEGG" id="erc:Ecym_2658"/>
<dbReference type="InterPro" id="IPR001841">
    <property type="entry name" value="Znf_RING"/>
</dbReference>
<dbReference type="InParanoid" id="G8JNU4"/>
<dbReference type="HOGENOM" id="CLU_076142_1_0_1"/>
<dbReference type="FunCoup" id="G8JNU4">
    <property type="interactions" value="13"/>
</dbReference>
<keyword evidence="6 11" id="KW-0863">Zinc-finger</keyword>
<evidence type="ECO:0000256" key="4">
    <source>
        <dbReference type="ARBA" id="ARBA00022692"/>
    </source>
</evidence>
<evidence type="ECO:0000256" key="9">
    <source>
        <dbReference type="ARBA" id="ARBA00022989"/>
    </source>
</evidence>
<name>G8JNU4_ERECY</name>
<keyword evidence="8" id="KW-0862">Zinc</keyword>
<keyword evidence="5" id="KW-0479">Metal-binding</keyword>
<dbReference type="GeneID" id="11468423"/>
<evidence type="ECO:0000256" key="3">
    <source>
        <dbReference type="ARBA" id="ARBA00022679"/>
    </source>
</evidence>
<keyword evidence="3" id="KW-0808">Transferase</keyword>
<dbReference type="PANTHER" id="PTHR45768">
    <property type="entry name" value="E3 UBIQUITIN-PROTEIN LIGASE RNF13-LIKE"/>
    <property type="match status" value="1"/>
</dbReference>
<dbReference type="GO" id="GO:0016740">
    <property type="term" value="F:transferase activity"/>
    <property type="evidence" value="ECO:0007669"/>
    <property type="project" value="UniProtKB-KW"/>
</dbReference>
<protein>
    <recommendedName>
        <fullName evidence="12">RING-type domain-containing protein</fullName>
    </recommendedName>
</protein>
<keyword evidence="10" id="KW-0472">Membrane</keyword>
<evidence type="ECO:0000259" key="12">
    <source>
        <dbReference type="PROSITE" id="PS50089"/>
    </source>
</evidence>
<proteinExistence type="predicted"/>
<evidence type="ECO:0000256" key="10">
    <source>
        <dbReference type="ARBA" id="ARBA00023136"/>
    </source>
</evidence>
<organism evidence="13 14">
    <name type="scientific">Eremothecium cymbalariae (strain CBS 270.75 / DBVPG 7215 / KCTC 17166 / NRRL Y-17582)</name>
    <name type="common">Yeast</name>
    <dbReference type="NCBI Taxonomy" id="931890"/>
    <lineage>
        <taxon>Eukaryota</taxon>
        <taxon>Fungi</taxon>
        <taxon>Dikarya</taxon>
        <taxon>Ascomycota</taxon>
        <taxon>Saccharomycotina</taxon>
        <taxon>Saccharomycetes</taxon>
        <taxon>Saccharomycetales</taxon>
        <taxon>Saccharomycetaceae</taxon>
        <taxon>Eremothecium</taxon>
    </lineage>
</organism>
<gene>
    <name evidence="13" type="ordered locus">Ecym_2658</name>
</gene>
<accession>G8JNU4</accession>
<dbReference type="SMART" id="SM00184">
    <property type="entry name" value="RING"/>
    <property type="match status" value="1"/>
</dbReference>
<evidence type="ECO:0000256" key="1">
    <source>
        <dbReference type="ARBA" id="ARBA00004167"/>
    </source>
</evidence>
<dbReference type="OMA" id="EEDWGMY"/>
<comment type="pathway">
    <text evidence="2">Protein modification; protein ubiquitination.</text>
</comment>
<dbReference type="Pfam" id="PF13639">
    <property type="entry name" value="zf-RING_2"/>
    <property type="match status" value="1"/>
</dbReference>
<feature type="domain" description="RING-type" evidence="12">
    <location>
        <begin position="90"/>
        <end position="134"/>
    </location>
</feature>
<evidence type="ECO:0000256" key="6">
    <source>
        <dbReference type="ARBA" id="ARBA00022771"/>
    </source>
</evidence>
<dbReference type="InterPro" id="IPR013083">
    <property type="entry name" value="Znf_RING/FYVE/PHD"/>
</dbReference>
<sequence>MNMITNLVHYILDEHSTRTGLRSQLNEMFFSNSTSDNSALFQVLTQLIPEELQQEWLEWISDGEKRGVPEGFSDSLPRVATTHLSPDDTCAICCCVYLEDSYPLVVKLPNCNHKFDLQCITLWLSKSSTCPMCRNDVMSSKTKIDTSMVELEEDWGMYG</sequence>
<evidence type="ECO:0000313" key="14">
    <source>
        <dbReference type="Proteomes" id="UP000006790"/>
    </source>
</evidence>
<dbReference type="GO" id="GO:0008270">
    <property type="term" value="F:zinc ion binding"/>
    <property type="evidence" value="ECO:0007669"/>
    <property type="project" value="UniProtKB-KW"/>
</dbReference>
<dbReference type="Gene3D" id="3.30.40.10">
    <property type="entry name" value="Zinc/RING finger domain, C3HC4 (zinc finger)"/>
    <property type="match status" value="1"/>
</dbReference>
<evidence type="ECO:0000313" key="13">
    <source>
        <dbReference type="EMBL" id="AET38369.1"/>
    </source>
</evidence>
<reference evidence="14" key="1">
    <citation type="journal article" date="2012" name="G3 (Bethesda)">
        <title>Pichia sorbitophila, an interspecies yeast hybrid reveals early steps of genome resolution following polyploidization.</title>
        <authorList>
            <person name="Leh Louis V."/>
            <person name="Despons L."/>
            <person name="Friedrich A."/>
            <person name="Martin T."/>
            <person name="Durrens P."/>
            <person name="Casaregola S."/>
            <person name="Neuveglise C."/>
            <person name="Fairhead C."/>
            <person name="Marck C."/>
            <person name="Cruz J.A."/>
            <person name="Straub M.L."/>
            <person name="Kugler V."/>
            <person name="Sacerdot C."/>
            <person name="Uzunov Z."/>
            <person name="Thierry A."/>
            <person name="Weiss S."/>
            <person name="Bleykasten C."/>
            <person name="De Montigny J."/>
            <person name="Jacques N."/>
            <person name="Jung P."/>
            <person name="Lemaire M."/>
            <person name="Mallet S."/>
            <person name="Morel G."/>
            <person name="Richard G.F."/>
            <person name="Sarkar A."/>
            <person name="Savel G."/>
            <person name="Schacherer J."/>
            <person name="Seret M.L."/>
            <person name="Talla E."/>
            <person name="Samson G."/>
            <person name="Jubin C."/>
            <person name="Poulain J."/>
            <person name="Vacherie B."/>
            <person name="Barbe V."/>
            <person name="Pelletier E."/>
            <person name="Sherman D.J."/>
            <person name="Westhof E."/>
            <person name="Weissenbach J."/>
            <person name="Baret P.V."/>
            <person name="Wincker P."/>
            <person name="Gaillardin C."/>
            <person name="Dujon B."/>
            <person name="Souciet J.L."/>
        </authorList>
    </citation>
    <scope>NUCLEOTIDE SEQUENCE [LARGE SCALE GENOMIC DNA]</scope>
    <source>
        <strain evidence="14">CBS 270.75 / DBVPG 7215 / KCTC 17166 / NRRL Y-17582</strain>
    </source>
</reference>
<dbReference type="PROSITE" id="PS50089">
    <property type="entry name" value="ZF_RING_2"/>
    <property type="match status" value="1"/>
</dbReference>
<comment type="subcellular location">
    <subcellularLocation>
        <location evidence="1">Membrane</location>
        <topology evidence="1">Single-pass membrane protein</topology>
    </subcellularLocation>
</comment>
<keyword evidence="14" id="KW-1185">Reference proteome</keyword>
<evidence type="ECO:0000256" key="11">
    <source>
        <dbReference type="PROSITE-ProRule" id="PRU00175"/>
    </source>
</evidence>
<dbReference type="RefSeq" id="XP_003645186.1">
    <property type="nucleotide sequence ID" value="XM_003645138.1"/>
</dbReference>
<dbReference type="GO" id="GO:0016020">
    <property type="term" value="C:membrane"/>
    <property type="evidence" value="ECO:0007669"/>
    <property type="project" value="UniProtKB-SubCell"/>
</dbReference>
<keyword evidence="4" id="KW-0812">Transmembrane</keyword>
<evidence type="ECO:0000256" key="7">
    <source>
        <dbReference type="ARBA" id="ARBA00022786"/>
    </source>
</evidence>
<dbReference type="OrthoDB" id="8062037at2759"/>
<dbReference type="eggNOG" id="KOG0800">
    <property type="taxonomic scope" value="Eukaryota"/>
</dbReference>
<dbReference type="AlphaFoldDB" id="G8JNU4"/>
<keyword evidence="9" id="KW-1133">Transmembrane helix</keyword>
<dbReference type="SUPFAM" id="SSF57850">
    <property type="entry name" value="RING/U-box"/>
    <property type="match status" value="1"/>
</dbReference>
<evidence type="ECO:0000256" key="8">
    <source>
        <dbReference type="ARBA" id="ARBA00022833"/>
    </source>
</evidence>
<evidence type="ECO:0000256" key="5">
    <source>
        <dbReference type="ARBA" id="ARBA00022723"/>
    </source>
</evidence>
<dbReference type="STRING" id="931890.G8JNU4"/>
<dbReference type="PANTHER" id="PTHR45768:SF18">
    <property type="entry name" value="RING-H2 FINGER PROTEIN ATL47-RELATED"/>
    <property type="match status" value="1"/>
</dbReference>
<keyword evidence="7" id="KW-0833">Ubl conjugation pathway</keyword>
<dbReference type="Proteomes" id="UP000006790">
    <property type="component" value="Chromosome 2"/>
</dbReference>